<keyword evidence="3" id="KW-1185">Reference proteome</keyword>
<feature type="compositionally biased region" description="Basic and acidic residues" evidence="1">
    <location>
        <begin position="16"/>
        <end position="29"/>
    </location>
</feature>
<reference evidence="2 3" key="1">
    <citation type="submission" date="2016-03" db="EMBL/GenBank/DDBJ databases">
        <title>Trachymyrmex septentrionalis WGS genome.</title>
        <authorList>
            <person name="Nygaard S."/>
            <person name="Hu H."/>
            <person name="Boomsma J."/>
            <person name="Zhang G."/>
        </authorList>
    </citation>
    <scope>NUCLEOTIDE SEQUENCE [LARGE SCALE GENOMIC DNA]</scope>
    <source>
        <strain evidence="2">Tsep2-gDNA-1</strain>
        <tissue evidence="2">Whole body</tissue>
    </source>
</reference>
<dbReference type="Proteomes" id="UP000078541">
    <property type="component" value="Unassembled WGS sequence"/>
</dbReference>
<name>A0A195F7D3_9HYME</name>
<protein>
    <submittedName>
        <fullName evidence="2">Uncharacterized protein</fullName>
    </submittedName>
</protein>
<proteinExistence type="predicted"/>
<dbReference type="EMBL" id="KQ981768">
    <property type="protein sequence ID" value="KYN35979.1"/>
    <property type="molecule type" value="Genomic_DNA"/>
</dbReference>
<evidence type="ECO:0000313" key="2">
    <source>
        <dbReference type="EMBL" id="KYN35979.1"/>
    </source>
</evidence>
<gene>
    <name evidence="2" type="ORF">ALC56_09770</name>
</gene>
<accession>A0A195F7D3</accession>
<evidence type="ECO:0000313" key="3">
    <source>
        <dbReference type="Proteomes" id="UP000078541"/>
    </source>
</evidence>
<organism evidence="2 3">
    <name type="scientific">Trachymyrmex septentrionalis</name>
    <dbReference type="NCBI Taxonomy" id="34720"/>
    <lineage>
        <taxon>Eukaryota</taxon>
        <taxon>Metazoa</taxon>
        <taxon>Ecdysozoa</taxon>
        <taxon>Arthropoda</taxon>
        <taxon>Hexapoda</taxon>
        <taxon>Insecta</taxon>
        <taxon>Pterygota</taxon>
        <taxon>Neoptera</taxon>
        <taxon>Endopterygota</taxon>
        <taxon>Hymenoptera</taxon>
        <taxon>Apocrita</taxon>
        <taxon>Aculeata</taxon>
        <taxon>Formicoidea</taxon>
        <taxon>Formicidae</taxon>
        <taxon>Myrmicinae</taxon>
        <taxon>Trachymyrmex</taxon>
    </lineage>
</organism>
<dbReference type="AlphaFoldDB" id="A0A195F7D3"/>
<feature type="region of interest" description="Disordered" evidence="1">
    <location>
        <begin position="1"/>
        <end position="29"/>
    </location>
</feature>
<evidence type="ECO:0000256" key="1">
    <source>
        <dbReference type="SAM" id="MobiDB-lite"/>
    </source>
</evidence>
<sequence length="29" mass="3441">MAATMPIHPKPFMYIRKMEKSDKEGEMKD</sequence>